<dbReference type="EMBL" id="LAZR01042019">
    <property type="protein sequence ID" value="KKL10547.1"/>
    <property type="molecule type" value="Genomic_DNA"/>
</dbReference>
<gene>
    <name evidence="1" type="ORF">LCGC14_2554730</name>
</gene>
<evidence type="ECO:0000313" key="1">
    <source>
        <dbReference type="EMBL" id="KKL10547.1"/>
    </source>
</evidence>
<accession>A0A0F9B9R2</accession>
<reference evidence="1" key="1">
    <citation type="journal article" date="2015" name="Nature">
        <title>Complex archaea that bridge the gap between prokaryotes and eukaryotes.</title>
        <authorList>
            <person name="Spang A."/>
            <person name="Saw J.H."/>
            <person name="Jorgensen S.L."/>
            <person name="Zaremba-Niedzwiedzka K."/>
            <person name="Martijn J."/>
            <person name="Lind A.E."/>
            <person name="van Eijk R."/>
            <person name="Schleper C."/>
            <person name="Guy L."/>
            <person name="Ettema T.J."/>
        </authorList>
    </citation>
    <scope>NUCLEOTIDE SEQUENCE</scope>
</reference>
<sequence>MKQINYEEIISQLKSDLNAECAIANKYGIILGSLIKEFAKEKVIPQAILSLISNSKEIADELNLTKINSFALEAQEYNYIFTFSSELILISKLDLNVNLAKFMPSISVFLKKLNKGIKEEEIKEFSVFNFSKEISKMEEMLKREKAEKEKYGIIKDLVKYISK</sequence>
<dbReference type="AlphaFoldDB" id="A0A0F9B9R2"/>
<proteinExistence type="predicted"/>
<organism evidence="1">
    <name type="scientific">marine sediment metagenome</name>
    <dbReference type="NCBI Taxonomy" id="412755"/>
    <lineage>
        <taxon>unclassified sequences</taxon>
        <taxon>metagenomes</taxon>
        <taxon>ecological metagenomes</taxon>
    </lineage>
</organism>
<evidence type="ECO:0008006" key="2">
    <source>
        <dbReference type="Google" id="ProtNLM"/>
    </source>
</evidence>
<name>A0A0F9B9R2_9ZZZZ</name>
<comment type="caution">
    <text evidence="1">The sequence shown here is derived from an EMBL/GenBank/DDBJ whole genome shotgun (WGS) entry which is preliminary data.</text>
</comment>
<protein>
    <recommendedName>
        <fullName evidence="2">Roadblock/LAMTOR2 domain-containing protein</fullName>
    </recommendedName>
</protein>